<accession>A0A9N8PJJ9</accession>
<dbReference type="EMBL" id="CAIJEO010000007">
    <property type="protein sequence ID" value="CAD0096868.1"/>
    <property type="molecule type" value="Genomic_DNA"/>
</dbReference>
<comment type="caution">
    <text evidence="1">The sequence shown here is derived from an EMBL/GenBank/DDBJ whole genome shotgun (WGS) entry which is preliminary data.</text>
</comment>
<sequence length="69" mass="7597">MRLLWGFKIAHSPNAKLPLDPRNFAGEMPGNPGEQMPVTVVVRDGKTRSIINQAFKEAVASRVQLEPLA</sequence>
<organism evidence="1 2">
    <name type="scientific">Aureobasidium mustum</name>
    <dbReference type="NCBI Taxonomy" id="2773714"/>
    <lineage>
        <taxon>Eukaryota</taxon>
        <taxon>Fungi</taxon>
        <taxon>Dikarya</taxon>
        <taxon>Ascomycota</taxon>
        <taxon>Pezizomycotina</taxon>
        <taxon>Dothideomycetes</taxon>
        <taxon>Dothideomycetidae</taxon>
        <taxon>Dothideales</taxon>
        <taxon>Saccotheciaceae</taxon>
        <taxon>Aureobasidium</taxon>
    </lineage>
</organism>
<dbReference type="OrthoDB" id="1470350at2759"/>
<gene>
    <name evidence="1" type="ORF">AWRI4233_LOCUS5942</name>
</gene>
<evidence type="ECO:0000313" key="1">
    <source>
        <dbReference type="EMBL" id="CAD0096868.1"/>
    </source>
</evidence>
<proteinExistence type="predicted"/>
<protein>
    <submittedName>
        <fullName evidence="1">Uncharacterized protein</fullName>
    </submittedName>
</protein>
<dbReference type="AlphaFoldDB" id="A0A9N8PJJ9"/>
<evidence type="ECO:0000313" key="2">
    <source>
        <dbReference type="Proteomes" id="UP000714618"/>
    </source>
</evidence>
<dbReference type="Proteomes" id="UP000714618">
    <property type="component" value="Unassembled WGS sequence"/>
</dbReference>
<reference evidence="1" key="1">
    <citation type="submission" date="2020-06" db="EMBL/GenBank/DDBJ databases">
        <authorList>
            <person name="Onetto C."/>
        </authorList>
    </citation>
    <scope>NUCLEOTIDE SEQUENCE</scope>
</reference>
<name>A0A9N8PJJ9_9PEZI</name>
<keyword evidence="2" id="KW-1185">Reference proteome</keyword>